<reference evidence="2 3" key="1">
    <citation type="submission" date="2020-07" db="EMBL/GenBank/DDBJ databases">
        <title>Sequencing the genomes of 1000 actinobacteria strains.</title>
        <authorList>
            <person name="Klenk H.-P."/>
        </authorList>
    </citation>
    <scope>NUCLEOTIDE SEQUENCE [LARGE SCALE GENOMIC DNA]</scope>
    <source>
        <strain evidence="2 3">DSM 23987</strain>
    </source>
</reference>
<protein>
    <submittedName>
        <fullName evidence="2">LmbE family N-acetylglucosaminyl deacetylase</fullName>
    </submittedName>
</protein>
<evidence type="ECO:0000256" key="1">
    <source>
        <dbReference type="ARBA" id="ARBA00022833"/>
    </source>
</evidence>
<dbReference type="GO" id="GO:0016137">
    <property type="term" value="P:glycoside metabolic process"/>
    <property type="evidence" value="ECO:0007669"/>
    <property type="project" value="UniProtKB-ARBA"/>
</dbReference>
<evidence type="ECO:0000313" key="3">
    <source>
        <dbReference type="Proteomes" id="UP000573599"/>
    </source>
</evidence>
<dbReference type="Proteomes" id="UP000573599">
    <property type="component" value="Unassembled WGS sequence"/>
</dbReference>
<dbReference type="RefSeq" id="WP_179421728.1">
    <property type="nucleotide sequence ID" value="NZ_JACCAB010000001.1"/>
</dbReference>
<dbReference type="InterPro" id="IPR024078">
    <property type="entry name" value="LmbE-like_dom_sf"/>
</dbReference>
<dbReference type="SUPFAM" id="SSF102588">
    <property type="entry name" value="LmbE-like"/>
    <property type="match status" value="1"/>
</dbReference>
<dbReference type="AlphaFoldDB" id="A0A852WKU7"/>
<dbReference type="GO" id="GO:0016811">
    <property type="term" value="F:hydrolase activity, acting on carbon-nitrogen (but not peptide) bonds, in linear amides"/>
    <property type="evidence" value="ECO:0007669"/>
    <property type="project" value="TreeGrafter"/>
</dbReference>
<keyword evidence="3" id="KW-1185">Reference proteome</keyword>
<accession>A0A852WKU7</accession>
<comment type="caution">
    <text evidence="2">The sequence shown here is derived from an EMBL/GenBank/DDBJ whole genome shotgun (WGS) entry which is preliminary data.</text>
</comment>
<proteinExistence type="predicted"/>
<dbReference type="Gene3D" id="3.40.50.10320">
    <property type="entry name" value="LmbE-like"/>
    <property type="match status" value="1"/>
</dbReference>
<dbReference type="EMBL" id="JACCAB010000001">
    <property type="protein sequence ID" value="NYG07374.1"/>
    <property type="molecule type" value="Genomic_DNA"/>
</dbReference>
<organism evidence="2 3">
    <name type="scientific">Pedococcus badiiscoriae</name>
    <dbReference type="NCBI Taxonomy" id="642776"/>
    <lineage>
        <taxon>Bacteria</taxon>
        <taxon>Bacillati</taxon>
        <taxon>Actinomycetota</taxon>
        <taxon>Actinomycetes</taxon>
        <taxon>Micrococcales</taxon>
        <taxon>Intrasporangiaceae</taxon>
        <taxon>Pedococcus</taxon>
    </lineage>
</organism>
<keyword evidence="1" id="KW-0862">Zinc</keyword>
<gene>
    <name evidence="2" type="ORF">BJ986_001861</name>
</gene>
<evidence type="ECO:0000313" key="2">
    <source>
        <dbReference type="EMBL" id="NYG07374.1"/>
    </source>
</evidence>
<sequence length="227" mass="24640">MAPHPDDETLGCGARLAMARAAGVEAHVVVLSRGEAGQDSEGGHGSLPELRARELGEAMRTLGVPPDHLLQWDFPDGSLSSFTEEIAVRLAGLIDEAAPDDVYVTCVQESHPDHAAAAEATRLALARTSCRPRLLEYPIWLWTDWPLSRRHARGAKGLRELLRMLAERTAEAVDTASVGSAKEAALAAYRSQHGDEKGQRGLPESILRDAARPRELAFVTTDRVARR</sequence>
<dbReference type="InterPro" id="IPR003737">
    <property type="entry name" value="GlcNAc_PI_deacetylase-related"/>
</dbReference>
<dbReference type="PANTHER" id="PTHR12993">
    <property type="entry name" value="N-ACETYLGLUCOSAMINYL-PHOSPHATIDYLINOSITOL DE-N-ACETYLASE-RELATED"/>
    <property type="match status" value="1"/>
</dbReference>
<dbReference type="PANTHER" id="PTHR12993:SF29">
    <property type="entry name" value="BLR3841 PROTEIN"/>
    <property type="match status" value="1"/>
</dbReference>
<name>A0A852WKU7_9MICO</name>
<dbReference type="Pfam" id="PF02585">
    <property type="entry name" value="PIG-L"/>
    <property type="match status" value="1"/>
</dbReference>